<dbReference type="GO" id="GO:0003824">
    <property type="term" value="F:catalytic activity"/>
    <property type="evidence" value="ECO:0007669"/>
    <property type="project" value="InterPro"/>
</dbReference>
<keyword evidence="4" id="KW-0479">Metal-binding</keyword>
<dbReference type="NCBIfam" id="TIGR01212">
    <property type="entry name" value="TIGR01212 family radical SAM protein"/>
    <property type="match status" value="1"/>
</dbReference>
<dbReference type="SUPFAM" id="SSF102114">
    <property type="entry name" value="Radical SAM enzymes"/>
    <property type="match status" value="1"/>
</dbReference>
<keyword evidence="3" id="KW-0949">S-adenosyl-L-methionine</keyword>
<dbReference type="SMART" id="SM00729">
    <property type="entry name" value="Elp3"/>
    <property type="match status" value="1"/>
</dbReference>
<keyword evidence="2" id="KW-0004">4Fe-4S</keyword>
<name>A0A1W2B6Y2_9BACT</name>
<evidence type="ECO:0000256" key="1">
    <source>
        <dbReference type="ARBA" id="ARBA00001966"/>
    </source>
</evidence>
<organism evidence="8 9">
    <name type="scientific">Desulfocicer vacuolatum DSM 3385</name>
    <dbReference type="NCBI Taxonomy" id="1121400"/>
    <lineage>
        <taxon>Bacteria</taxon>
        <taxon>Pseudomonadati</taxon>
        <taxon>Thermodesulfobacteriota</taxon>
        <taxon>Desulfobacteria</taxon>
        <taxon>Desulfobacterales</taxon>
        <taxon>Desulfobacteraceae</taxon>
        <taxon>Desulfocicer</taxon>
    </lineage>
</organism>
<dbReference type="EMBL" id="FWXY01000007">
    <property type="protein sequence ID" value="SMC68614.1"/>
    <property type="molecule type" value="Genomic_DNA"/>
</dbReference>
<gene>
    <name evidence="8" type="ORF">SAMN02746065_10719</name>
</gene>
<dbReference type="InterPro" id="IPR039661">
    <property type="entry name" value="ELP3"/>
</dbReference>
<evidence type="ECO:0000256" key="6">
    <source>
        <dbReference type="ARBA" id="ARBA00023014"/>
    </source>
</evidence>
<dbReference type="InterPro" id="IPR058240">
    <property type="entry name" value="rSAM_sf"/>
</dbReference>
<dbReference type="Pfam" id="PF16199">
    <property type="entry name" value="Radical_SAM_C"/>
    <property type="match status" value="1"/>
</dbReference>
<dbReference type="SFLD" id="SFLDG01086">
    <property type="entry name" value="elongater_protein-like"/>
    <property type="match status" value="1"/>
</dbReference>
<dbReference type="Pfam" id="PF04055">
    <property type="entry name" value="Radical_SAM"/>
    <property type="match status" value="1"/>
</dbReference>
<keyword evidence="6" id="KW-0411">Iron-sulfur</keyword>
<feature type="domain" description="Radical SAM core" evidence="7">
    <location>
        <begin position="40"/>
        <end position="293"/>
    </location>
</feature>
<dbReference type="STRING" id="1121400.SAMN02746065_10719"/>
<dbReference type="InterPro" id="IPR005911">
    <property type="entry name" value="YhcC-like"/>
</dbReference>
<dbReference type="PROSITE" id="PS51918">
    <property type="entry name" value="RADICAL_SAM"/>
    <property type="match status" value="1"/>
</dbReference>
<evidence type="ECO:0000256" key="2">
    <source>
        <dbReference type="ARBA" id="ARBA00022485"/>
    </source>
</evidence>
<keyword evidence="5" id="KW-0408">Iron</keyword>
<sequence>MDVLHFFCGGIFSDQIKTGKGERSHVGRRYNDYNAYLKGLFGERVQKIIVDTGLGCPNRDGTIGRGGCIYCNSKGSGSGLWQRGFSITEQIEVGRKAMIRRYKAKKFQAYFQSYTNTYTSCEHMKTMYDEALAAQGMVGIAVGTRPDCVDPDKIAVLASYVKNYLVWVEYGLQSVHDQTLARINRGHDFACFARATQMTREAGINVCAHIILGLPGEDKAMMLETARKIGDLGIDGVKIHLLYVVKGTPLETMWKAGQYQCLGQQEYVDIVCDFLALLPGNVIVQRITGDPHPDELADPRWALDRTATFKMIHETLEKRDLWQGKALGKPTKGWSFTGVEK</sequence>
<dbReference type="Gene3D" id="3.30.750.200">
    <property type="match status" value="1"/>
</dbReference>
<dbReference type="InterPro" id="IPR032432">
    <property type="entry name" value="Radical_SAM_C"/>
</dbReference>
<dbReference type="GO" id="GO:0046872">
    <property type="term" value="F:metal ion binding"/>
    <property type="evidence" value="ECO:0007669"/>
    <property type="project" value="UniProtKB-KW"/>
</dbReference>
<protein>
    <recommendedName>
        <fullName evidence="7">Radical SAM core domain-containing protein</fullName>
    </recommendedName>
</protein>
<evidence type="ECO:0000256" key="3">
    <source>
        <dbReference type="ARBA" id="ARBA00022691"/>
    </source>
</evidence>
<dbReference type="PANTHER" id="PTHR11135">
    <property type="entry name" value="HISTONE ACETYLTRANSFERASE-RELATED"/>
    <property type="match status" value="1"/>
</dbReference>
<accession>A0A1W2B6Y2</accession>
<dbReference type="SFLD" id="SFLDG01082">
    <property type="entry name" value="B12-binding_domain_containing"/>
    <property type="match status" value="1"/>
</dbReference>
<reference evidence="8 9" key="1">
    <citation type="submission" date="2017-04" db="EMBL/GenBank/DDBJ databases">
        <authorList>
            <person name="Afonso C.L."/>
            <person name="Miller P.J."/>
            <person name="Scott M.A."/>
            <person name="Spackman E."/>
            <person name="Goraichik I."/>
            <person name="Dimitrov K.M."/>
            <person name="Suarez D.L."/>
            <person name="Swayne D.E."/>
        </authorList>
    </citation>
    <scope>NUCLEOTIDE SEQUENCE [LARGE SCALE GENOMIC DNA]</scope>
    <source>
        <strain evidence="8 9">DSM 3385</strain>
    </source>
</reference>
<dbReference type="InterPro" id="IPR006638">
    <property type="entry name" value="Elp3/MiaA/NifB-like_rSAM"/>
</dbReference>
<evidence type="ECO:0000313" key="9">
    <source>
        <dbReference type="Proteomes" id="UP000192418"/>
    </source>
</evidence>
<dbReference type="SFLD" id="SFLDG01091">
    <property type="entry name" value="uncharacterized_CHP01210-like"/>
    <property type="match status" value="1"/>
</dbReference>
<dbReference type="GO" id="GO:0051539">
    <property type="term" value="F:4 iron, 4 sulfur cluster binding"/>
    <property type="evidence" value="ECO:0007669"/>
    <property type="project" value="UniProtKB-KW"/>
</dbReference>
<keyword evidence="9" id="KW-1185">Reference proteome</keyword>
<evidence type="ECO:0000259" key="7">
    <source>
        <dbReference type="PROSITE" id="PS51918"/>
    </source>
</evidence>
<evidence type="ECO:0000313" key="8">
    <source>
        <dbReference type="EMBL" id="SMC68614.1"/>
    </source>
</evidence>
<proteinExistence type="predicted"/>
<dbReference type="InterPro" id="IPR007197">
    <property type="entry name" value="rSAM"/>
</dbReference>
<dbReference type="Proteomes" id="UP000192418">
    <property type="component" value="Unassembled WGS sequence"/>
</dbReference>
<dbReference type="AlphaFoldDB" id="A0A1W2B6Y2"/>
<dbReference type="PANTHER" id="PTHR11135:SF1">
    <property type="entry name" value="PROTEIN YHCC"/>
    <property type="match status" value="1"/>
</dbReference>
<evidence type="ECO:0000256" key="5">
    <source>
        <dbReference type="ARBA" id="ARBA00023004"/>
    </source>
</evidence>
<dbReference type="SFLD" id="SFLDS00029">
    <property type="entry name" value="Radical_SAM"/>
    <property type="match status" value="1"/>
</dbReference>
<comment type="cofactor">
    <cofactor evidence="1">
        <name>[4Fe-4S] cluster</name>
        <dbReference type="ChEBI" id="CHEBI:49883"/>
    </cofactor>
</comment>
<dbReference type="OrthoDB" id="9801689at2"/>
<evidence type="ECO:0000256" key="4">
    <source>
        <dbReference type="ARBA" id="ARBA00022723"/>
    </source>
</evidence>